<dbReference type="GO" id="GO:0071230">
    <property type="term" value="P:cellular response to amino acid stimulus"/>
    <property type="evidence" value="ECO:0007669"/>
    <property type="project" value="TreeGrafter"/>
</dbReference>
<dbReference type="CTD" id="8231171"/>
<evidence type="ECO:0000256" key="1">
    <source>
        <dbReference type="ARBA" id="ARBA00009257"/>
    </source>
</evidence>
<dbReference type="GO" id="GO:0009267">
    <property type="term" value="P:cellular response to starvation"/>
    <property type="evidence" value="ECO:0007669"/>
    <property type="project" value="TreeGrafter"/>
</dbReference>
<evidence type="ECO:0000313" key="7">
    <source>
        <dbReference type="EnsemblMetazoa" id="PHUM444970-PA"/>
    </source>
</evidence>
<dbReference type="RefSeq" id="XP_002429632.1">
    <property type="nucleotide sequence ID" value="XM_002429587.1"/>
</dbReference>
<keyword evidence="2" id="KW-0853">WD repeat</keyword>
<dbReference type="InterPro" id="IPR004083">
    <property type="entry name" value="Raptor"/>
</dbReference>
<dbReference type="KEGG" id="phu:Phum_PHUM444970"/>
<evidence type="ECO:0000256" key="4">
    <source>
        <dbReference type="SAM" id="MobiDB-lite"/>
    </source>
</evidence>
<dbReference type="EnsemblMetazoa" id="PHUM444970-RA">
    <property type="protein sequence ID" value="PHUM444970-PA"/>
    <property type="gene ID" value="PHUM444970"/>
</dbReference>
<evidence type="ECO:0000256" key="3">
    <source>
        <dbReference type="ARBA" id="ARBA00022737"/>
    </source>
</evidence>
<dbReference type="InterPro" id="IPR016024">
    <property type="entry name" value="ARM-type_fold"/>
</dbReference>
<dbReference type="EMBL" id="DS235779">
    <property type="protein sequence ID" value="EEB16894.1"/>
    <property type="molecule type" value="Genomic_DNA"/>
</dbReference>
<feature type="compositionally biased region" description="Basic and acidic residues" evidence="4">
    <location>
        <begin position="812"/>
        <end position="825"/>
    </location>
</feature>
<dbReference type="Pfam" id="PF00400">
    <property type="entry name" value="WD40"/>
    <property type="match status" value="2"/>
</dbReference>
<dbReference type="Pfam" id="PF14538">
    <property type="entry name" value="Raptor_N"/>
    <property type="match status" value="1"/>
</dbReference>
<dbReference type="OMA" id="HNYDKAR"/>
<dbReference type="InterPro" id="IPR001680">
    <property type="entry name" value="WD40_rpt"/>
</dbReference>
<name>E0VU38_PEDHC</name>
<dbReference type="GO" id="GO:0010506">
    <property type="term" value="P:regulation of autophagy"/>
    <property type="evidence" value="ECO:0007669"/>
    <property type="project" value="TreeGrafter"/>
</dbReference>
<dbReference type="FunFam" id="1.25.10.10:FF:000276">
    <property type="entry name" value="Regulatory-associated protein of mTOR isoform 1"/>
    <property type="match status" value="1"/>
</dbReference>
<dbReference type="Pfam" id="PF02985">
    <property type="entry name" value="HEAT"/>
    <property type="match status" value="1"/>
</dbReference>
<keyword evidence="3" id="KW-0677">Repeat</keyword>
<reference evidence="6" key="2">
    <citation type="submission" date="2007-04" db="EMBL/GenBank/DDBJ databases">
        <title>The genome of the human body louse.</title>
        <authorList>
            <consortium name="The Human Body Louse Genome Consortium"/>
            <person name="Kirkness E."/>
            <person name="Walenz B."/>
            <person name="Hass B."/>
            <person name="Bruggner R."/>
            <person name="Strausberg R."/>
        </authorList>
    </citation>
    <scope>NUCLEOTIDE SEQUENCE</scope>
    <source>
        <strain evidence="6">USDA</strain>
    </source>
</reference>
<dbReference type="InterPro" id="IPR015943">
    <property type="entry name" value="WD40/YVTN_repeat-like_dom_sf"/>
</dbReference>
<dbReference type="Gene3D" id="1.25.10.10">
    <property type="entry name" value="Leucine-rich Repeat Variant"/>
    <property type="match status" value="1"/>
</dbReference>
<dbReference type="Proteomes" id="UP000009046">
    <property type="component" value="Unassembled WGS sequence"/>
</dbReference>
<dbReference type="SUPFAM" id="SSF48371">
    <property type="entry name" value="ARM repeat"/>
    <property type="match status" value="1"/>
</dbReference>
<dbReference type="EMBL" id="AAZO01005435">
    <property type="status" value="NOT_ANNOTATED_CDS"/>
    <property type="molecule type" value="Genomic_DNA"/>
</dbReference>
<dbReference type="InParanoid" id="E0VU38"/>
<gene>
    <name evidence="7" type="primary">8231171</name>
    <name evidence="6" type="ORF">Phum_PHUM444970</name>
</gene>
<dbReference type="FunCoup" id="E0VU38">
    <property type="interactions" value="1308"/>
</dbReference>
<evidence type="ECO:0000313" key="6">
    <source>
        <dbReference type="EMBL" id="EEB16894.1"/>
    </source>
</evidence>
<evidence type="ECO:0000259" key="5">
    <source>
        <dbReference type="SMART" id="SM01302"/>
    </source>
</evidence>
<dbReference type="GO" id="GO:0030307">
    <property type="term" value="P:positive regulation of cell growth"/>
    <property type="evidence" value="ECO:0007669"/>
    <property type="project" value="TreeGrafter"/>
</dbReference>
<dbReference type="PANTHER" id="PTHR12848:SF16">
    <property type="entry name" value="REGULATORY-ASSOCIATED PROTEIN OF MTOR"/>
    <property type="match status" value="1"/>
</dbReference>
<dbReference type="OrthoDB" id="10262360at2759"/>
<dbReference type="InterPro" id="IPR000357">
    <property type="entry name" value="HEAT"/>
</dbReference>
<dbReference type="GO" id="GO:0005737">
    <property type="term" value="C:cytoplasm"/>
    <property type="evidence" value="ECO:0007669"/>
    <property type="project" value="TreeGrafter"/>
</dbReference>
<dbReference type="HOGENOM" id="CLU_001136_3_1_1"/>
<dbReference type="STRING" id="121224.E0VU38"/>
<evidence type="ECO:0000256" key="2">
    <source>
        <dbReference type="ARBA" id="ARBA00022574"/>
    </source>
</evidence>
<sequence length="1284" mass="144157">MSMTTAIQHSYNEEDVSECVDWQLPLSFVKKRHTENIEGESATTQTWRMKERMKTVSVALVLCLNVGVDPPDIVKTQPCARLECWIDPLSMSSQKALETIGGNLQKQYEKWQPRARYKQSLDPTVDEVKRLCTSLRRNAKDERVLFHYNGHGVPKPTTNGEIWVFNRTYTQYIPLSIFDLQTWMGTPSIYVYDCSNAGTIVSSFKQFADQHEKEYEVAANQNRGTSGSIPSFKNCIQLASCAANQVLPMNPDLPADIFTSCLTTPIKIALRWFVMQTTSKLVPKITLDLIDRIPGQLNDRRTMLGELNWIFTAITDTIAWNTLPRDLFQKLFRQDLLVASLFRNFLLAERIMRSYDCTPVSSPKLPSTYQHPMWQAWDLALDLCLAQLPGILENDEPFVHSPFFEEQLTAFQVWLDLGGEHRNPPEQLPIVLQVLLSQVHRLRALELLGRFLDLGPWAVNLALSVGIFPYVLKLLQSSARELRPLLVFIWAKILAVDSTCQSDLVRDNGHKYFLSVLQDTSVPSEHRTLSAFVLASIVNNYQAGQEAGLQGSLVSICLEQLNDPNPLLRQWVSVCLARLWTNYDRARWCGVRDIAHEKLYALLQDSEPEVRAAAVYALGTFISSVLDRTEHANSIDHSVATMLLNVVSLDMSPLVRQELIVALQWMILLFENSFISVALAEECKNKESPLSPNIVVVNDLLLSPQSGLKRIASRDRLGKILPSNSNYDGTAVAVDLLPSSSIDRIKRVSSSSSISSLGYNPNTSLHQMPFGSIYTKLWYGLTSLENDPYPAVRKMARTVVDKIREQIQVLGREPHASNKDVHDTKTSSVSLPPSPSNRTSYLTEDSPPSLITGSASDLNKLAIRSATHISLKIRKNMPNTINEESDESSNTKKPLVSTQFVEWSSKYFAQPIMGIHDENDLESKSYYEKEWRYLRNASLRNDCKEEQKKILNGRLEHQIFNSRSPDSPNVIMFHPYETHLAVAAKDYYGIWDWNSGSKLCYCSNKAAKGSRITAMQFVNVHDVTLLLNGSDDGTVRLWSNYLPRENREPELVTAWQALPDVTPSNRSVNGGAGIVMVWQQESQQLVVAGDTSKIRFWDAEKELKIVDLHTGTESCVTSISSDPSCSNLVVVGCGDGSVRLFDRRLSPQDARVMTWREHSAWVVGVHLKAKSPEEGRLISGCVAGDVRFFDIRKNTSVCTCQTSHGMTTMAVHNMTEIFCCGSVSQFISVYKTTGTELNVIKYHEGFMGSRIGTVSCLSLHPYRVALAAGSVDCTLSVFSGDPKR</sequence>
<reference evidence="6" key="1">
    <citation type="submission" date="2007-04" db="EMBL/GenBank/DDBJ databases">
        <title>Annotation of Pediculus humanus corporis strain USDA.</title>
        <authorList>
            <person name="Kirkness E."/>
            <person name="Hannick L."/>
            <person name="Hass B."/>
            <person name="Bruggner R."/>
            <person name="Lawson D."/>
            <person name="Bidwell S."/>
            <person name="Joardar V."/>
            <person name="Caler E."/>
            <person name="Walenz B."/>
            <person name="Inman J."/>
            <person name="Schobel S."/>
            <person name="Galinsky K."/>
            <person name="Amedeo P."/>
            <person name="Strausberg R."/>
        </authorList>
    </citation>
    <scope>NUCLEOTIDE SEQUENCE</scope>
    <source>
        <strain evidence="6">USDA</strain>
    </source>
</reference>
<reference evidence="7" key="3">
    <citation type="submission" date="2020-05" db="UniProtKB">
        <authorList>
            <consortium name="EnsemblMetazoa"/>
        </authorList>
    </citation>
    <scope>IDENTIFICATION</scope>
    <source>
        <strain evidence="7">USDA</strain>
    </source>
</reference>
<dbReference type="PANTHER" id="PTHR12848">
    <property type="entry name" value="REGULATORY-ASSOCIATED PROTEIN OF MTOR"/>
    <property type="match status" value="1"/>
</dbReference>
<dbReference type="InterPro" id="IPR029347">
    <property type="entry name" value="Raptor_N"/>
</dbReference>
<dbReference type="InterPro" id="IPR036322">
    <property type="entry name" value="WD40_repeat_dom_sf"/>
</dbReference>
<feature type="domain" description="Raptor N-terminal CASPase-like" evidence="5">
    <location>
        <begin position="52"/>
        <end position="205"/>
    </location>
</feature>
<dbReference type="InterPro" id="IPR011989">
    <property type="entry name" value="ARM-like"/>
</dbReference>
<feature type="compositionally biased region" description="Polar residues" evidence="4">
    <location>
        <begin position="826"/>
        <end position="843"/>
    </location>
</feature>
<dbReference type="PRINTS" id="PR01547">
    <property type="entry name" value="YEAST176DUF"/>
</dbReference>
<dbReference type="VEuPathDB" id="VectorBase:PHUM444970"/>
<protein>
    <submittedName>
        <fullName evidence="6 7">Regulatory-associated protein of mTOR, putative</fullName>
    </submittedName>
</protein>
<feature type="region of interest" description="Disordered" evidence="4">
    <location>
        <begin position="810"/>
        <end position="849"/>
    </location>
</feature>
<accession>E0VU38</accession>
<proteinExistence type="inferred from homology"/>
<dbReference type="GO" id="GO:0038202">
    <property type="term" value="P:TORC1 signaling"/>
    <property type="evidence" value="ECO:0007669"/>
    <property type="project" value="TreeGrafter"/>
</dbReference>
<dbReference type="GO" id="GO:0030674">
    <property type="term" value="F:protein-macromolecule adaptor activity"/>
    <property type="evidence" value="ECO:0007669"/>
    <property type="project" value="TreeGrafter"/>
</dbReference>
<keyword evidence="8" id="KW-1185">Reference proteome</keyword>
<comment type="similarity">
    <text evidence="1">Belongs to the WD repeat RAPTOR family.</text>
</comment>
<dbReference type="GeneID" id="8231171"/>
<dbReference type="SUPFAM" id="SSF50978">
    <property type="entry name" value="WD40 repeat-like"/>
    <property type="match status" value="1"/>
</dbReference>
<organism>
    <name type="scientific">Pediculus humanus subsp. corporis</name>
    <name type="common">Body louse</name>
    <dbReference type="NCBI Taxonomy" id="121224"/>
    <lineage>
        <taxon>Eukaryota</taxon>
        <taxon>Metazoa</taxon>
        <taxon>Ecdysozoa</taxon>
        <taxon>Arthropoda</taxon>
        <taxon>Hexapoda</taxon>
        <taxon>Insecta</taxon>
        <taxon>Pterygota</taxon>
        <taxon>Neoptera</taxon>
        <taxon>Paraneoptera</taxon>
        <taxon>Psocodea</taxon>
        <taxon>Troctomorpha</taxon>
        <taxon>Phthiraptera</taxon>
        <taxon>Anoplura</taxon>
        <taxon>Pediculidae</taxon>
        <taxon>Pediculus</taxon>
    </lineage>
</organism>
<dbReference type="SMART" id="SM01302">
    <property type="entry name" value="Raptor_N"/>
    <property type="match status" value="1"/>
</dbReference>
<dbReference type="eggNOG" id="KOG1517">
    <property type="taxonomic scope" value="Eukaryota"/>
</dbReference>
<evidence type="ECO:0000313" key="8">
    <source>
        <dbReference type="Proteomes" id="UP000009046"/>
    </source>
</evidence>
<dbReference type="GO" id="GO:0031931">
    <property type="term" value="C:TORC1 complex"/>
    <property type="evidence" value="ECO:0007669"/>
    <property type="project" value="InterPro"/>
</dbReference>
<dbReference type="SMART" id="SM00320">
    <property type="entry name" value="WD40"/>
    <property type="match status" value="7"/>
</dbReference>
<dbReference type="Gene3D" id="2.130.10.10">
    <property type="entry name" value="YVTN repeat-like/Quinoprotein amine dehydrogenase"/>
    <property type="match status" value="2"/>
</dbReference>